<dbReference type="EMBL" id="JARJCM010000172">
    <property type="protein sequence ID" value="KAJ7024271.1"/>
    <property type="molecule type" value="Genomic_DNA"/>
</dbReference>
<feature type="compositionally biased region" description="Basic residues" evidence="1">
    <location>
        <begin position="39"/>
        <end position="49"/>
    </location>
</feature>
<feature type="compositionally biased region" description="Low complexity" evidence="1">
    <location>
        <begin position="27"/>
        <end position="38"/>
    </location>
</feature>
<proteinExistence type="predicted"/>
<gene>
    <name evidence="2" type="ORF">C8F04DRAFT_163423</name>
</gene>
<organism evidence="2 3">
    <name type="scientific">Mycena alexandri</name>
    <dbReference type="NCBI Taxonomy" id="1745969"/>
    <lineage>
        <taxon>Eukaryota</taxon>
        <taxon>Fungi</taxon>
        <taxon>Dikarya</taxon>
        <taxon>Basidiomycota</taxon>
        <taxon>Agaricomycotina</taxon>
        <taxon>Agaricomycetes</taxon>
        <taxon>Agaricomycetidae</taxon>
        <taxon>Agaricales</taxon>
        <taxon>Marasmiineae</taxon>
        <taxon>Mycenaceae</taxon>
        <taxon>Mycena</taxon>
    </lineage>
</organism>
<evidence type="ECO:0000256" key="1">
    <source>
        <dbReference type="SAM" id="MobiDB-lite"/>
    </source>
</evidence>
<evidence type="ECO:0000313" key="2">
    <source>
        <dbReference type="EMBL" id="KAJ7024271.1"/>
    </source>
</evidence>
<feature type="region of interest" description="Disordered" evidence="1">
    <location>
        <begin position="18"/>
        <end position="80"/>
    </location>
</feature>
<feature type="region of interest" description="Disordered" evidence="1">
    <location>
        <begin position="158"/>
        <end position="204"/>
    </location>
</feature>
<feature type="compositionally biased region" description="Basic residues" evidence="1">
    <location>
        <begin position="58"/>
        <end position="67"/>
    </location>
</feature>
<name>A0AAD6SAI3_9AGAR</name>
<accession>A0AAD6SAI3</accession>
<evidence type="ECO:0000313" key="3">
    <source>
        <dbReference type="Proteomes" id="UP001218188"/>
    </source>
</evidence>
<feature type="compositionally biased region" description="Polar residues" evidence="1">
    <location>
        <begin position="170"/>
        <end position="191"/>
    </location>
</feature>
<dbReference type="Proteomes" id="UP001218188">
    <property type="component" value="Unassembled WGS sequence"/>
</dbReference>
<sequence length="204" mass="21637">MPAAGMLRVVVSSMQCDALRPHPDGTASAASSACAARSSRPRPPRHRPSPRPPPRPRSTARCRRRWRPLGPAPPRRWPLRGQCGTTRRWCGGGGPGRSLVVNQGLAGVGLLATFRRHNVVVVAQVQKSRPGAGAINLAAYSTPGGDLALIACVDHDGRNSTLPRPPRFSGQGTSNGSVYSESADSQRSRTNVPPGGNKEYKKAT</sequence>
<dbReference type="AlphaFoldDB" id="A0AAD6SAI3"/>
<comment type="caution">
    <text evidence="2">The sequence shown here is derived from an EMBL/GenBank/DDBJ whole genome shotgun (WGS) entry which is preliminary data.</text>
</comment>
<protein>
    <submittedName>
        <fullName evidence="2">Uncharacterized protein</fullName>
    </submittedName>
</protein>
<reference evidence="2" key="1">
    <citation type="submission" date="2023-03" db="EMBL/GenBank/DDBJ databases">
        <title>Massive genome expansion in bonnet fungi (Mycena s.s.) driven by repeated elements and novel gene families across ecological guilds.</title>
        <authorList>
            <consortium name="Lawrence Berkeley National Laboratory"/>
            <person name="Harder C.B."/>
            <person name="Miyauchi S."/>
            <person name="Viragh M."/>
            <person name="Kuo A."/>
            <person name="Thoen E."/>
            <person name="Andreopoulos B."/>
            <person name="Lu D."/>
            <person name="Skrede I."/>
            <person name="Drula E."/>
            <person name="Henrissat B."/>
            <person name="Morin E."/>
            <person name="Kohler A."/>
            <person name="Barry K."/>
            <person name="LaButti K."/>
            <person name="Morin E."/>
            <person name="Salamov A."/>
            <person name="Lipzen A."/>
            <person name="Mereny Z."/>
            <person name="Hegedus B."/>
            <person name="Baldrian P."/>
            <person name="Stursova M."/>
            <person name="Weitz H."/>
            <person name="Taylor A."/>
            <person name="Grigoriev I.V."/>
            <person name="Nagy L.G."/>
            <person name="Martin F."/>
            <person name="Kauserud H."/>
        </authorList>
    </citation>
    <scope>NUCLEOTIDE SEQUENCE</scope>
    <source>
        <strain evidence="2">CBHHK200</strain>
    </source>
</reference>
<keyword evidence="3" id="KW-1185">Reference proteome</keyword>